<evidence type="ECO:0000256" key="3">
    <source>
        <dbReference type="ARBA" id="ARBA00022630"/>
    </source>
</evidence>
<dbReference type="SUPFAM" id="SSF51905">
    <property type="entry name" value="FAD/NAD(P)-binding domain"/>
    <property type="match status" value="1"/>
</dbReference>
<evidence type="ECO:0000256" key="5">
    <source>
        <dbReference type="ARBA" id="ARBA00023002"/>
    </source>
</evidence>
<dbReference type="GO" id="GO:0008115">
    <property type="term" value="F:sarcosine oxidase activity"/>
    <property type="evidence" value="ECO:0007669"/>
    <property type="project" value="TreeGrafter"/>
</dbReference>
<dbReference type="InterPro" id="IPR006076">
    <property type="entry name" value="FAD-dep_OxRdtase"/>
</dbReference>
<comment type="cofactor">
    <cofactor evidence="1">
        <name>FAD</name>
        <dbReference type="ChEBI" id="CHEBI:57692"/>
    </cofactor>
</comment>
<dbReference type="InterPro" id="IPR036188">
    <property type="entry name" value="FAD/NAD-bd_sf"/>
</dbReference>
<comment type="caution">
    <text evidence="7">The sequence shown here is derived from an EMBL/GenBank/DDBJ whole genome shotgun (WGS) entry which is preliminary data.</text>
</comment>
<accession>A0A9P7RX28</accession>
<dbReference type="GeneID" id="66079153"/>
<keyword evidence="3" id="KW-0285">Flavoprotein</keyword>
<name>A0A9P7RX28_9AGAR</name>
<proteinExistence type="inferred from homology"/>
<evidence type="ECO:0000313" key="8">
    <source>
        <dbReference type="Proteomes" id="UP001049176"/>
    </source>
</evidence>
<dbReference type="InterPro" id="IPR045170">
    <property type="entry name" value="MTOX"/>
</dbReference>
<dbReference type="Proteomes" id="UP001049176">
    <property type="component" value="Chromosome 6"/>
</dbReference>
<evidence type="ECO:0000256" key="1">
    <source>
        <dbReference type="ARBA" id="ARBA00001974"/>
    </source>
</evidence>
<sequence length="427" mass="46287">MIILIVGAGCFGISTAYHLLKRGFTAITVIDRSEILPAKDAASNDLNRIVRTSYNDEFYSKLAKEAIQSWKNDAAEIWGDSYQESGVLLLGYSNGVGTYAHEAYENDVNQGVRVLKLDTDRAVENALKEMLGSQAPSSIDFRGMSGYMNYDSGWADAGKGTLAMISRVKALGGEVVGGKTVRKLIRNSDGLTTGVECVDGCSFDADLVVLATGSWTPSAFPDLGLEMKCVATGQCVAMIQLTKEEAETYRHAPVTLDFETGFYSFPPTKEGIVKMALHRGGFTHTVDGVSTPRTATSHPENGLSIPKEVLNEFRDILRRMYPDLAQKPFSSTRLCWYNDTPDGDWMIGKHPSDLGLVLATGGSGHAFKFLPVLGRVVADAIEGTLDSQLVKKFAPDRPVARGDLSRIGMVAKELVLDQLTVPTDLIA</sequence>
<dbReference type="EMBL" id="CM032186">
    <property type="protein sequence ID" value="KAG7091015.1"/>
    <property type="molecule type" value="Genomic_DNA"/>
</dbReference>
<feature type="domain" description="FAD dependent oxidoreductase" evidence="6">
    <location>
        <begin position="3"/>
        <end position="379"/>
    </location>
</feature>
<comment type="similarity">
    <text evidence="2">Belongs to the MSOX/MTOX family.</text>
</comment>
<evidence type="ECO:0000259" key="6">
    <source>
        <dbReference type="Pfam" id="PF01266"/>
    </source>
</evidence>
<dbReference type="SUPFAM" id="SSF54373">
    <property type="entry name" value="FAD-linked reductases, C-terminal domain"/>
    <property type="match status" value="1"/>
</dbReference>
<dbReference type="Pfam" id="PF01266">
    <property type="entry name" value="DAO"/>
    <property type="match status" value="1"/>
</dbReference>
<gene>
    <name evidence="7" type="ORF">E1B28_010077</name>
</gene>
<keyword evidence="5" id="KW-0560">Oxidoreductase</keyword>
<dbReference type="GO" id="GO:0050031">
    <property type="term" value="F:L-pipecolate oxidase activity"/>
    <property type="evidence" value="ECO:0007669"/>
    <property type="project" value="TreeGrafter"/>
</dbReference>
<dbReference type="AlphaFoldDB" id="A0A9P7RX28"/>
<keyword evidence="8" id="KW-1185">Reference proteome</keyword>
<dbReference type="GO" id="GO:0004657">
    <property type="term" value="F:proline dehydrogenase activity"/>
    <property type="evidence" value="ECO:0007669"/>
    <property type="project" value="TreeGrafter"/>
</dbReference>
<evidence type="ECO:0000256" key="2">
    <source>
        <dbReference type="ARBA" id="ARBA00010989"/>
    </source>
</evidence>
<dbReference type="RefSeq" id="XP_043007485.1">
    <property type="nucleotide sequence ID" value="XM_043155024.1"/>
</dbReference>
<dbReference type="Gene3D" id="3.30.9.10">
    <property type="entry name" value="D-Amino Acid Oxidase, subunit A, domain 2"/>
    <property type="match status" value="1"/>
</dbReference>
<dbReference type="Gene3D" id="3.50.50.60">
    <property type="entry name" value="FAD/NAD(P)-binding domain"/>
    <property type="match status" value="1"/>
</dbReference>
<organism evidence="7 8">
    <name type="scientific">Marasmius oreades</name>
    <name type="common">fairy-ring Marasmius</name>
    <dbReference type="NCBI Taxonomy" id="181124"/>
    <lineage>
        <taxon>Eukaryota</taxon>
        <taxon>Fungi</taxon>
        <taxon>Dikarya</taxon>
        <taxon>Basidiomycota</taxon>
        <taxon>Agaricomycotina</taxon>
        <taxon>Agaricomycetes</taxon>
        <taxon>Agaricomycetidae</taxon>
        <taxon>Agaricales</taxon>
        <taxon>Marasmiineae</taxon>
        <taxon>Marasmiaceae</taxon>
        <taxon>Marasmius</taxon>
    </lineage>
</organism>
<keyword evidence="4" id="KW-0274">FAD</keyword>
<reference evidence="7" key="1">
    <citation type="journal article" date="2021" name="Genome Biol. Evol.">
        <title>The assembled and annotated genome of the fairy-ring fungus Marasmius oreades.</title>
        <authorList>
            <person name="Hiltunen M."/>
            <person name="Ament-Velasquez S.L."/>
            <person name="Johannesson H."/>
        </authorList>
    </citation>
    <scope>NUCLEOTIDE SEQUENCE</scope>
    <source>
        <strain evidence="7">03SP1</strain>
    </source>
</reference>
<evidence type="ECO:0000313" key="7">
    <source>
        <dbReference type="EMBL" id="KAG7091015.1"/>
    </source>
</evidence>
<dbReference type="PANTHER" id="PTHR10961:SF46">
    <property type="entry name" value="PEROXISOMAL SARCOSINE OXIDASE"/>
    <property type="match status" value="1"/>
</dbReference>
<evidence type="ECO:0000256" key="4">
    <source>
        <dbReference type="ARBA" id="ARBA00022827"/>
    </source>
</evidence>
<dbReference type="OrthoDB" id="2219495at2759"/>
<dbReference type="PANTHER" id="PTHR10961">
    <property type="entry name" value="PEROXISOMAL SARCOSINE OXIDASE"/>
    <property type="match status" value="1"/>
</dbReference>
<protein>
    <recommendedName>
        <fullName evidence="6">FAD dependent oxidoreductase domain-containing protein</fullName>
    </recommendedName>
</protein>
<dbReference type="KEGG" id="more:E1B28_010077"/>
<dbReference type="GO" id="GO:0050660">
    <property type="term" value="F:flavin adenine dinucleotide binding"/>
    <property type="evidence" value="ECO:0007669"/>
    <property type="project" value="InterPro"/>
</dbReference>